<dbReference type="AlphaFoldDB" id="A0A918ZC04"/>
<feature type="region of interest" description="Disordered" evidence="1">
    <location>
        <begin position="26"/>
        <end position="98"/>
    </location>
</feature>
<reference evidence="2" key="1">
    <citation type="journal article" date="2014" name="Int. J. Syst. Evol. Microbiol.">
        <title>Complete genome sequence of Corynebacterium casei LMG S-19264T (=DSM 44701T), isolated from a smear-ripened cheese.</title>
        <authorList>
            <consortium name="US DOE Joint Genome Institute (JGI-PGF)"/>
            <person name="Walter F."/>
            <person name="Albersmeier A."/>
            <person name="Kalinowski J."/>
            <person name="Ruckert C."/>
        </authorList>
    </citation>
    <scope>NUCLEOTIDE SEQUENCE</scope>
    <source>
        <strain evidence="2">JCM 4784</strain>
    </source>
</reference>
<evidence type="ECO:0000313" key="3">
    <source>
        <dbReference type="Proteomes" id="UP000608024"/>
    </source>
</evidence>
<feature type="compositionally biased region" description="Low complexity" evidence="1">
    <location>
        <begin position="79"/>
        <end position="95"/>
    </location>
</feature>
<proteinExistence type="predicted"/>
<evidence type="ECO:0000256" key="1">
    <source>
        <dbReference type="SAM" id="MobiDB-lite"/>
    </source>
</evidence>
<keyword evidence="3" id="KW-1185">Reference proteome</keyword>
<dbReference type="EMBL" id="BNBT01000012">
    <property type="protein sequence ID" value="GHE45327.1"/>
    <property type="molecule type" value="Genomic_DNA"/>
</dbReference>
<protein>
    <submittedName>
        <fullName evidence="2">Uncharacterized protein</fullName>
    </submittedName>
</protein>
<sequence length="140" mass="14526">MKVNVRYKGGRSGGFAALSDISHIAGGSAPSRPVPAQDKRGARAPVGAGAGARTAGVGAGRGRCRRRPRPSFSWTPLDSGRPSPAAPAASQVISPTADPCHMTCGDRSARANGNTATYPLRQARMRKGALILTSIWLKFC</sequence>
<dbReference type="Proteomes" id="UP000608024">
    <property type="component" value="Unassembled WGS sequence"/>
</dbReference>
<name>A0A918ZC04_9ACTN</name>
<reference evidence="2" key="2">
    <citation type="submission" date="2020-09" db="EMBL/GenBank/DDBJ databases">
        <authorList>
            <person name="Sun Q."/>
            <person name="Ohkuma M."/>
        </authorList>
    </citation>
    <scope>NUCLEOTIDE SEQUENCE</scope>
    <source>
        <strain evidence="2">JCM 4784</strain>
    </source>
</reference>
<organism evidence="2 3">
    <name type="scientific">Streptomyces longispororuber</name>
    <dbReference type="NCBI Taxonomy" id="68230"/>
    <lineage>
        <taxon>Bacteria</taxon>
        <taxon>Bacillati</taxon>
        <taxon>Actinomycetota</taxon>
        <taxon>Actinomycetes</taxon>
        <taxon>Kitasatosporales</taxon>
        <taxon>Streptomycetaceae</taxon>
        <taxon>Streptomyces</taxon>
    </lineage>
</organism>
<gene>
    <name evidence="2" type="ORF">GCM10018785_13770</name>
</gene>
<accession>A0A918ZC04</accession>
<comment type="caution">
    <text evidence="2">The sequence shown here is derived from an EMBL/GenBank/DDBJ whole genome shotgun (WGS) entry which is preliminary data.</text>
</comment>
<feature type="compositionally biased region" description="Low complexity" evidence="1">
    <location>
        <begin position="43"/>
        <end position="56"/>
    </location>
</feature>
<evidence type="ECO:0000313" key="2">
    <source>
        <dbReference type="EMBL" id="GHE45327.1"/>
    </source>
</evidence>